<comment type="caution">
    <text evidence="2">The sequence shown here is derived from an EMBL/GenBank/DDBJ whole genome shotgun (WGS) entry which is preliminary data.</text>
</comment>
<dbReference type="PANTHER" id="PTHR37017:SF11">
    <property type="entry name" value="ESTERASE_LIPASE_THIOESTERASE DOMAIN-CONTAINING PROTEIN"/>
    <property type="match status" value="1"/>
</dbReference>
<name>A0ABP8XZI9_9ACTN</name>
<dbReference type="InterPro" id="IPR000073">
    <property type="entry name" value="AB_hydrolase_1"/>
</dbReference>
<protein>
    <submittedName>
        <fullName evidence="2">Alpha/beta hydrolase</fullName>
    </submittedName>
</protein>
<dbReference type="InterPro" id="IPR029058">
    <property type="entry name" value="AB_hydrolase_fold"/>
</dbReference>
<sequence length="245" mass="25228">MSEQSPVVVLVHGAFAESASWNGVIEQLYAHGVEAIAVANPLRGVRNDATYLRDVIAGLGRPVLLVGHSYGGIIITGAAGAANPAVVGLVYVAAFAPDDGESAFELSSRTPGSTLGEALTAYPVSSGGNELAIRLDAFHEQFCADLPVKTAGLLGRTQRPVTEQALKDGLPTDQPGWQNAPSWFVIGGQDRNIPAAELRDEAARAGAVAVRELPEASHAVAVSHPAEVAEVILEALAAVKAADAA</sequence>
<dbReference type="Pfam" id="PF12697">
    <property type="entry name" value="Abhydrolase_6"/>
    <property type="match status" value="1"/>
</dbReference>
<dbReference type="SUPFAM" id="SSF53474">
    <property type="entry name" value="alpha/beta-Hydrolases"/>
    <property type="match status" value="1"/>
</dbReference>
<dbReference type="RefSeq" id="WP_345523713.1">
    <property type="nucleotide sequence ID" value="NZ_BAABKM010000004.1"/>
</dbReference>
<dbReference type="PANTHER" id="PTHR37017">
    <property type="entry name" value="AB HYDROLASE-1 DOMAIN-CONTAINING PROTEIN-RELATED"/>
    <property type="match status" value="1"/>
</dbReference>
<keyword evidence="2" id="KW-0378">Hydrolase</keyword>
<accession>A0ABP8XZI9</accession>
<dbReference type="InterPro" id="IPR052897">
    <property type="entry name" value="Sec-Metab_Biosynth_Hydrolase"/>
</dbReference>
<dbReference type="EMBL" id="BAABKM010000004">
    <property type="protein sequence ID" value="GAA4718244.1"/>
    <property type="molecule type" value="Genomic_DNA"/>
</dbReference>
<gene>
    <name evidence="2" type="ORF">GCM10023349_42730</name>
</gene>
<dbReference type="Gene3D" id="3.40.50.1820">
    <property type="entry name" value="alpha/beta hydrolase"/>
    <property type="match status" value="1"/>
</dbReference>
<proteinExistence type="predicted"/>
<reference evidence="3" key="1">
    <citation type="journal article" date="2019" name="Int. J. Syst. Evol. Microbiol.">
        <title>The Global Catalogue of Microorganisms (GCM) 10K type strain sequencing project: providing services to taxonomists for standard genome sequencing and annotation.</title>
        <authorList>
            <consortium name="The Broad Institute Genomics Platform"/>
            <consortium name="The Broad Institute Genome Sequencing Center for Infectious Disease"/>
            <person name="Wu L."/>
            <person name="Ma J."/>
        </authorList>
    </citation>
    <scope>NUCLEOTIDE SEQUENCE [LARGE SCALE GENOMIC DNA]</scope>
    <source>
        <strain evidence="3">JCM 18531</strain>
    </source>
</reference>
<dbReference type="Proteomes" id="UP001499974">
    <property type="component" value="Unassembled WGS sequence"/>
</dbReference>
<evidence type="ECO:0000313" key="2">
    <source>
        <dbReference type="EMBL" id="GAA4718244.1"/>
    </source>
</evidence>
<organism evidence="2 3">
    <name type="scientific">Nocardioides conyzicola</name>
    <dbReference type="NCBI Taxonomy" id="1651781"/>
    <lineage>
        <taxon>Bacteria</taxon>
        <taxon>Bacillati</taxon>
        <taxon>Actinomycetota</taxon>
        <taxon>Actinomycetes</taxon>
        <taxon>Propionibacteriales</taxon>
        <taxon>Nocardioidaceae</taxon>
        <taxon>Nocardioides</taxon>
    </lineage>
</organism>
<keyword evidence="3" id="KW-1185">Reference proteome</keyword>
<evidence type="ECO:0000259" key="1">
    <source>
        <dbReference type="Pfam" id="PF12697"/>
    </source>
</evidence>
<evidence type="ECO:0000313" key="3">
    <source>
        <dbReference type="Proteomes" id="UP001499974"/>
    </source>
</evidence>
<dbReference type="GO" id="GO:0016787">
    <property type="term" value="F:hydrolase activity"/>
    <property type="evidence" value="ECO:0007669"/>
    <property type="project" value="UniProtKB-KW"/>
</dbReference>
<feature type="domain" description="AB hydrolase-1" evidence="1">
    <location>
        <begin position="8"/>
        <end position="231"/>
    </location>
</feature>